<evidence type="ECO:0000256" key="11">
    <source>
        <dbReference type="NCBIfam" id="TIGR00442"/>
    </source>
</evidence>
<gene>
    <name evidence="13" type="ORF">J5A65_07240</name>
</gene>
<dbReference type="CDD" id="cd00773">
    <property type="entry name" value="HisRS-like_core"/>
    <property type="match status" value="1"/>
</dbReference>
<dbReference type="Gene3D" id="3.30.930.10">
    <property type="entry name" value="Bira Bifunctional Protein, Domain 2"/>
    <property type="match status" value="1"/>
</dbReference>
<sequence>MARPKPISGFPEFLPAGRLVENQVLGAITSTFELHGFAPIETRAVEPLGQLARKGEIDKEIYVVRRLHAQAGEADELGLHFDLTVPFARYVLENSGHLNFPFRRYQVQKVWRGERPQEGRYREFTQADIDIVGQDRLADHHDAEIPLVALDVFGRLHRDLGLPPVSIRVNNRKLSEGFYRGLGIDDTAAVLQRVDKYDKVGPDVVAELLTEQVGLSTAQARSCVALAGISADDESFADQVRSLGVTHELLDEGLADLAALIRIAREAEPGRVVADLKIARGLDYYTGTVYETLLLGSEKLGSVASGGRYDSLASDGKATFPGVGYSFGVTRILAPLIGRGALTATRSVPSAVLVAVDSEETRHRAISVARRLRERGIACEVAPKADRFGRQIRFAERRGIPFVWFGAGVDDSVKDIRSGEQLPADPGSWRPAAQDAVPRVIQGG</sequence>
<keyword evidence="14" id="KW-1185">Reference proteome</keyword>
<evidence type="ECO:0000256" key="2">
    <source>
        <dbReference type="ARBA" id="ARBA00011738"/>
    </source>
</evidence>
<dbReference type="EC" id="6.1.1.21" evidence="3 11"/>
<keyword evidence="6" id="KW-0547">Nucleotide-binding</keyword>
<evidence type="ECO:0000256" key="5">
    <source>
        <dbReference type="ARBA" id="ARBA00022490"/>
    </source>
</evidence>
<evidence type="ECO:0000256" key="8">
    <source>
        <dbReference type="ARBA" id="ARBA00022917"/>
    </source>
</evidence>
<protein>
    <recommendedName>
        <fullName evidence="4 11">Histidine--tRNA ligase</fullName>
        <ecNumber evidence="3 11">6.1.1.21</ecNumber>
    </recommendedName>
</protein>
<dbReference type="Gene3D" id="3.40.50.800">
    <property type="entry name" value="Anticodon-binding domain"/>
    <property type="match status" value="1"/>
</dbReference>
<dbReference type="SUPFAM" id="SSF55681">
    <property type="entry name" value="Class II aaRS and biotin synthetases"/>
    <property type="match status" value="1"/>
</dbReference>
<evidence type="ECO:0000256" key="9">
    <source>
        <dbReference type="ARBA" id="ARBA00023146"/>
    </source>
</evidence>
<dbReference type="InterPro" id="IPR004154">
    <property type="entry name" value="Anticodon-bd"/>
</dbReference>
<proteinExistence type="inferred from homology"/>
<dbReference type="SUPFAM" id="SSF52954">
    <property type="entry name" value="Class II aaRS ABD-related"/>
    <property type="match status" value="1"/>
</dbReference>
<evidence type="ECO:0000256" key="7">
    <source>
        <dbReference type="ARBA" id="ARBA00022840"/>
    </source>
</evidence>
<keyword evidence="5" id="KW-0963">Cytoplasm</keyword>
<evidence type="ECO:0000313" key="14">
    <source>
        <dbReference type="Proteomes" id="UP000678513"/>
    </source>
</evidence>
<evidence type="ECO:0000256" key="6">
    <source>
        <dbReference type="ARBA" id="ARBA00022741"/>
    </source>
</evidence>
<keyword evidence="7" id="KW-0067">ATP-binding</keyword>
<comment type="similarity">
    <text evidence="1">Belongs to the class-II aminoacyl-tRNA synthetase family.</text>
</comment>
<feature type="domain" description="Aminoacyl-transfer RNA synthetases class-II family profile" evidence="12">
    <location>
        <begin position="15"/>
        <end position="349"/>
    </location>
</feature>
<dbReference type="InterPro" id="IPR015807">
    <property type="entry name" value="His-tRNA-ligase"/>
</dbReference>
<dbReference type="GO" id="GO:0004821">
    <property type="term" value="F:histidine-tRNA ligase activity"/>
    <property type="evidence" value="ECO:0007669"/>
    <property type="project" value="UniProtKB-EC"/>
</dbReference>
<keyword evidence="8" id="KW-0648">Protein biosynthesis</keyword>
<dbReference type="InterPro" id="IPR006195">
    <property type="entry name" value="aa-tRNA-synth_II"/>
</dbReference>
<dbReference type="Pfam" id="PF03129">
    <property type="entry name" value="HGTP_anticodon"/>
    <property type="match status" value="1"/>
</dbReference>
<dbReference type="EMBL" id="CP072384">
    <property type="protein sequence ID" value="QUC09493.1"/>
    <property type="molecule type" value="Genomic_DNA"/>
</dbReference>
<evidence type="ECO:0000256" key="10">
    <source>
        <dbReference type="ARBA" id="ARBA00047639"/>
    </source>
</evidence>
<dbReference type="Proteomes" id="UP000678513">
    <property type="component" value="Chromosome"/>
</dbReference>
<dbReference type="PROSITE" id="PS50862">
    <property type="entry name" value="AA_TRNA_LIGASE_II"/>
    <property type="match status" value="1"/>
</dbReference>
<evidence type="ECO:0000256" key="1">
    <source>
        <dbReference type="ARBA" id="ARBA00008226"/>
    </source>
</evidence>
<dbReference type="NCBIfam" id="TIGR00442">
    <property type="entry name" value="hisS"/>
    <property type="match status" value="1"/>
</dbReference>
<evidence type="ECO:0000256" key="3">
    <source>
        <dbReference type="ARBA" id="ARBA00012815"/>
    </source>
</evidence>
<organism evidence="13 14">
    <name type="scientific">Arachnia rubra</name>
    <dbReference type="NCBI Taxonomy" id="1547448"/>
    <lineage>
        <taxon>Bacteria</taxon>
        <taxon>Bacillati</taxon>
        <taxon>Actinomycetota</taxon>
        <taxon>Actinomycetes</taxon>
        <taxon>Propionibacteriales</taxon>
        <taxon>Propionibacteriaceae</taxon>
        <taxon>Arachnia</taxon>
    </lineage>
</organism>
<accession>A0ABX7Y9Q4</accession>
<reference evidence="13 14" key="1">
    <citation type="submission" date="2021-03" db="EMBL/GenBank/DDBJ databases">
        <title>Human Oral Microbial Genomes.</title>
        <authorList>
            <person name="Johnston C.D."/>
            <person name="Chen T."/>
            <person name="Dewhirst F.E."/>
        </authorList>
    </citation>
    <scope>NUCLEOTIDE SEQUENCE [LARGE SCALE GENOMIC DNA]</scope>
    <source>
        <strain evidence="13 14">DSMZ 100122</strain>
    </source>
</reference>
<dbReference type="InterPro" id="IPR004516">
    <property type="entry name" value="HisRS/HisZ"/>
</dbReference>
<dbReference type="PANTHER" id="PTHR11476">
    <property type="entry name" value="HISTIDYL-TRNA SYNTHETASE"/>
    <property type="match status" value="1"/>
</dbReference>
<evidence type="ECO:0000256" key="4">
    <source>
        <dbReference type="ARBA" id="ARBA00017399"/>
    </source>
</evidence>
<keyword evidence="13" id="KW-0436">Ligase</keyword>
<dbReference type="PIRSF" id="PIRSF001549">
    <property type="entry name" value="His-tRNA_synth"/>
    <property type="match status" value="1"/>
</dbReference>
<dbReference type="RefSeq" id="WP_212327189.1">
    <property type="nucleotide sequence ID" value="NZ_AP024463.1"/>
</dbReference>
<comment type="subunit">
    <text evidence="2">Homodimer.</text>
</comment>
<dbReference type="Pfam" id="PF13393">
    <property type="entry name" value="tRNA-synt_His"/>
    <property type="match status" value="1"/>
</dbReference>
<evidence type="ECO:0000313" key="13">
    <source>
        <dbReference type="EMBL" id="QUC09493.1"/>
    </source>
</evidence>
<name>A0ABX7Y9Q4_9ACTN</name>
<comment type="catalytic activity">
    <reaction evidence="10">
        <text>tRNA(His) + L-histidine + ATP = L-histidyl-tRNA(His) + AMP + diphosphate + H(+)</text>
        <dbReference type="Rhea" id="RHEA:17313"/>
        <dbReference type="Rhea" id="RHEA-COMP:9665"/>
        <dbReference type="Rhea" id="RHEA-COMP:9689"/>
        <dbReference type="ChEBI" id="CHEBI:15378"/>
        <dbReference type="ChEBI" id="CHEBI:30616"/>
        <dbReference type="ChEBI" id="CHEBI:33019"/>
        <dbReference type="ChEBI" id="CHEBI:57595"/>
        <dbReference type="ChEBI" id="CHEBI:78442"/>
        <dbReference type="ChEBI" id="CHEBI:78527"/>
        <dbReference type="ChEBI" id="CHEBI:456215"/>
        <dbReference type="EC" id="6.1.1.21"/>
    </reaction>
</comment>
<dbReference type="PANTHER" id="PTHR11476:SF7">
    <property type="entry name" value="HISTIDINE--TRNA LIGASE"/>
    <property type="match status" value="1"/>
</dbReference>
<keyword evidence="9" id="KW-0030">Aminoacyl-tRNA synthetase</keyword>
<dbReference type="InterPro" id="IPR036621">
    <property type="entry name" value="Anticodon-bd_dom_sf"/>
</dbReference>
<evidence type="ECO:0000259" key="12">
    <source>
        <dbReference type="PROSITE" id="PS50862"/>
    </source>
</evidence>
<dbReference type="InterPro" id="IPR045864">
    <property type="entry name" value="aa-tRNA-synth_II/BPL/LPL"/>
</dbReference>
<dbReference type="InterPro" id="IPR041715">
    <property type="entry name" value="HisRS-like_core"/>
</dbReference>